<dbReference type="Pfam" id="PF12831">
    <property type="entry name" value="FAD_oxidored"/>
    <property type="match status" value="1"/>
</dbReference>
<dbReference type="PANTHER" id="PTHR42716">
    <property type="entry name" value="L-ASPARTATE OXIDASE"/>
    <property type="match status" value="1"/>
</dbReference>
<dbReference type="GO" id="GO:0009435">
    <property type="term" value="P:NAD+ biosynthetic process"/>
    <property type="evidence" value="ECO:0007669"/>
    <property type="project" value="InterPro"/>
</dbReference>
<feature type="non-terminal residue" evidence="1">
    <location>
        <position position="1"/>
    </location>
</feature>
<gene>
    <name evidence="1" type="ORF">METZ01_LOCUS55443</name>
</gene>
<dbReference type="InterPro" id="IPR036188">
    <property type="entry name" value="FAD/NAD-bd_sf"/>
</dbReference>
<dbReference type="EMBL" id="UINC01003021">
    <property type="protein sequence ID" value="SVA02589.1"/>
    <property type="molecule type" value="Genomic_DNA"/>
</dbReference>
<dbReference type="PRINTS" id="PR00368">
    <property type="entry name" value="FADPNR"/>
</dbReference>
<dbReference type="AlphaFoldDB" id="A0A381SGH1"/>
<dbReference type="SUPFAM" id="SSF51905">
    <property type="entry name" value="FAD/NAD(P)-binding domain"/>
    <property type="match status" value="1"/>
</dbReference>
<proteinExistence type="predicted"/>
<dbReference type="InterPro" id="IPR005288">
    <property type="entry name" value="NadB"/>
</dbReference>
<feature type="non-terminal residue" evidence="1">
    <location>
        <position position="423"/>
    </location>
</feature>
<name>A0A381SGH1_9ZZZZ</name>
<dbReference type="PRINTS" id="PR00411">
    <property type="entry name" value="PNDRDTASEI"/>
</dbReference>
<dbReference type="PROSITE" id="PS51257">
    <property type="entry name" value="PROKAR_LIPOPROTEIN"/>
    <property type="match status" value="1"/>
</dbReference>
<dbReference type="PANTHER" id="PTHR42716:SF3">
    <property type="entry name" value="SLL1913 PROTEIN"/>
    <property type="match status" value="1"/>
</dbReference>
<dbReference type="GO" id="GO:0008734">
    <property type="term" value="F:L-aspartate oxidase activity"/>
    <property type="evidence" value="ECO:0007669"/>
    <property type="project" value="InterPro"/>
</dbReference>
<sequence>MNLKYLIFFVAIFLSSCTKSNYDVVVVGGGASGIASAIQSSRLGSKTLVIEKSDWLGGMITSAGVSALDGNYKMPSGFLKEFRDSLVSYYGSLDSLKTGWVSNIMFEPSVGNRILNKIASSEKKLKIIFNSKIDEIKNEKDKWHITLKSENKLNKIQAKVLIDATELGDLIPILNIPYSVGMDSSIMYNEKIAPVNTNDIIQDVTYVMILKDYGEDVTIPRPINYNREEFICSYDSKECYNTDLKLWPKEALISYGKLPNGKYMINWPINGNDYYVNSIEMSEEDRIYHYEKAKQKSIRFLYFIQTEMGYNNLSIDKEEFLTKDGFPKIPYHRESRRIKGKVTLDLNYIKAPYFQKNSLYRTGVAVGDYPVDHHHNAHPNYRELPKLDFYPIPSYSIPLGSLIPENINNFLVIEKSISVSNLV</sequence>
<dbReference type="Gene3D" id="3.50.50.60">
    <property type="entry name" value="FAD/NAD(P)-binding domain"/>
    <property type="match status" value="1"/>
</dbReference>
<protein>
    <recommendedName>
        <fullName evidence="2">FAD-dependent oxidoreductase</fullName>
    </recommendedName>
</protein>
<evidence type="ECO:0000313" key="1">
    <source>
        <dbReference type="EMBL" id="SVA02589.1"/>
    </source>
</evidence>
<evidence type="ECO:0008006" key="2">
    <source>
        <dbReference type="Google" id="ProtNLM"/>
    </source>
</evidence>
<reference evidence="1" key="1">
    <citation type="submission" date="2018-05" db="EMBL/GenBank/DDBJ databases">
        <authorList>
            <person name="Lanie J.A."/>
            <person name="Ng W.-L."/>
            <person name="Kazmierczak K.M."/>
            <person name="Andrzejewski T.M."/>
            <person name="Davidsen T.M."/>
            <person name="Wayne K.J."/>
            <person name="Tettelin H."/>
            <person name="Glass J.I."/>
            <person name="Rusch D."/>
            <person name="Podicherti R."/>
            <person name="Tsui H.-C.T."/>
            <person name="Winkler M.E."/>
        </authorList>
    </citation>
    <scope>NUCLEOTIDE SEQUENCE</scope>
</reference>
<accession>A0A381SGH1</accession>
<organism evidence="1">
    <name type="scientific">marine metagenome</name>
    <dbReference type="NCBI Taxonomy" id="408172"/>
    <lineage>
        <taxon>unclassified sequences</taxon>
        <taxon>metagenomes</taxon>
        <taxon>ecological metagenomes</taxon>
    </lineage>
</organism>